<name>A0ABD2MS91_9CUCU</name>
<dbReference type="Proteomes" id="UP001516400">
    <property type="component" value="Unassembled WGS sequence"/>
</dbReference>
<feature type="non-terminal residue" evidence="1">
    <location>
        <position position="62"/>
    </location>
</feature>
<reference evidence="1 2" key="1">
    <citation type="journal article" date="2021" name="BMC Biol.">
        <title>Horizontally acquired antibacterial genes associated with adaptive radiation of ladybird beetles.</title>
        <authorList>
            <person name="Li H.S."/>
            <person name="Tang X.F."/>
            <person name="Huang Y.H."/>
            <person name="Xu Z.Y."/>
            <person name="Chen M.L."/>
            <person name="Du X.Y."/>
            <person name="Qiu B.Y."/>
            <person name="Chen P.T."/>
            <person name="Zhang W."/>
            <person name="Slipinski A."/>
            <person name="Escalona H.E."/>
            <person name="Waterhouse R.M."/>
            <person name="Zwick A."/>
            <person name="Pang H."/>
        </authorList>
    </citation>
    <scope>NUCLEOTIDE SEQUENCE [LARGE SCALE GENOMIC DNA]</scope>
    <source>
        <strain evidence="1">SYSU2018</strain>
    </source>
</reference>
<accession>A0ABD2MS91</accession>
<protein>
    <submittedName>
        <fullName evidence="1">Uncharacterized protein</fullName>
    </submittedName>
</protein>
<evidence type="ECO:0000313" key="1">
    <source>
        <dbReference type="EMBL" id="KAL3269326.1"/>
    </source>
</evidence>
<proteinExistence type="predicted"/>
<keyword evidence="2" id="KW-1185">Reference proteome</keyword>
<dbReference type="EMBL" id="JABFTP020000021">
    <property type="protein sequence ID" value="KAL3269326.1"/>
    <property type="molecule type" value="Genomic_DNA"/>
</dbReference>
<gene>
    <name evidence="1" type="ORF">HHI36_008398</name>
</gene>
<evidence type="ECO:0000313" key="2">
    <source>
        <dbReference type="Proteomes" id="UP001516400"/>
    </source>
</evidence>
<sequence length="62" mass="7413">MTLHKSDRIEEIQIRPVVVHCNSPSYKIAKWFNEYYKERTGFKTKQTINNSKDLVDKIKNTQ</sequence>
<organism evidence="1 2">
    <name type="scientific">Cryptolaemus montrouzieri</name>
    <dbReference type="NCBI Taxonomy" id="559131"/>
    <lineage>
        <taxon>Eukaryota</taxon>
        <taxon>Metazoa</taxon>
        <taxon>Ecdysozoa</taxon>
        <taxon>Arthropoda</taxon>
        <taxon>Hexapoda</taxon>
        <taxon>Insecta</taxon>
        <taxon>Pterygota</taxon>
        <taxon>Neoptera</taxon>
        <taxon>Endopterygota</taxon>
        <taxon>Coleoptera</taxon>
        <taxon>Polyphaga</taxon>
        <taxon>Cucujiformia</taxon>
        <taxon>Coccinelloidea</taxon>
        <taxon>Coccinellidae</taxon>
        <taxon>Scymninae</taxon>
        <taxon>Scymnini</taxon>
        <taxon>Cryptolaemus</taxon>
    </lineage>
</organism>
<comment type="caution">
    <text evidence="1">The sequence shown here is derived from an EMBL/GenBank/DDBJ whole genome shotgun (WGS) entry which is preliminary data.</text>
</comment>
<dbReference type="AlphaFoldDB" id="A0ABD2MS91"/>